<organism evidence="2 3">
    <name type="scientific">Nocardia jinanensis</name>
    <dbReference type="NCBI Taxonomy" id="382504"/>
    <lineage>
        <taxon>Bacteria</taxon>
        <taxon>Bacillati</taxon>
        <taxon>Actinomycetota</taxon>
        <taxon>Actinomycetes</taxon>
        <taxon>Mycobacteriales</taxon>
        <taxon>Nocardiaceae</taxon>
        <taxon>Nocardia</taxon>
    </lineage>
</organism>
<evidence type="ECO:0000313" key="3">
    <source>
        <dbReference type="Proteomes" id="UP000638263"/>
    </source>
</evidence>
<name>A0A917VNK8_9NOCA</name>
<accession>A0A917VNK8</accession>
<comment type="caution">
    <text evidence="2">The sequence shown here is derived from an EMBL/GenBank/DDBJ whole genome shotgun (WGS) entry which is preliminary data.</text>
</comment>
<keyword evidence="3" id="KW-1185">Reference proteome</keyword>
<evidence type="ECO:0000256" key="1">
    <source>
        <dbReference type="SAM" id="MobiDB-lite"/>
    </source>
</evidence>
<dbReference type="AlphaFoldDB" id="A0A917VNK8"/>
<dbReference type="EMBL" id="BMMH01000002">
    <property type="protein sequence ID" value="GGK98989.1"/>
    <property type="molecule type" value="Genomic_DNA"/>
</dbReference>
<reference evidence="2" key="2">
    <citation type="submission" date="2020-09" db="EMBL/GenBank/DDBJ databases">
        <authorList>
            <person name="Sun Q."/>
            <person name="Zhou Y."/>
        </authorList>
    </citation>
    <scope>NUCLEOTIDE SEQUENCE</scope>
    <source>
        <strain evidence="2">CGMCC 4.3508</strain>
    </source>
</reference>
<evidence type="ECO:0000313" key="2">
    <source>
        <dbReference type="EMBL" id="GGK98989.1"/>
    </source>
</evidence>
<gene>
    <name evidence="2" type="ORF">GCM10011588_11990</name>
</gene>
<protein>
    <submittedName>
        <fullName evidence="2">Uncharacterized protein</fullName>
    </submittedName>
</protein>
<sequence>MRNFDRGNYHNTRISSLGRERCGTGVGPRVIARTRSATIIDVPKRLPVVTAAERAQPTRVQDAL</sequence>
<feature type="region of interest" description="Disordered" evidence="1">
    <location>
        <begin position="1"/>
        <end position="25"/>
    </location>
</feature>
<dbReference type="Proteomes" id="UP000638263">
    <property type="component" value="Unassembled WGS sequence"/>
</dbReference>
<reference evidence="2" key="1">
    <citation type="journal article" date="2014" name="Int. J. Syst. Evol. Microbiol.">
        <title>Complete genome sequence of Corynebacterium casei LMG S-19264T (=DSM 44701T), isolated from a smear-ripened cheese.</title>
        <authorList>
            <consortium name="US DOE Joint Genome Institute (JGI-PGF)"/>
            <person name="Walter F."/>
            <person name="Albersmeier A."/>
            <person name="Kalinowski J."/>
            <person name="Ruckert C."/>
        </authorList>
    </citation>
    <scope>NUCLEOTIDE SEQUENCE</scope>
    <source>
        <strain evidence="2">CGMCC 4.3508</strain>
    </source>
</reference>
<proteinExistence type="predicted"/>